<reference evidence="1 2" key="1">
    <citation type="submission" date="2015-03" db="EMBL/GenBank/DDBJ databases">
        <title>Genome sequencing of Methylobacterium tarhaniae DSM 25844.</title>
        <authorList>
            <person name="Chaudhry V."/>
            <person name="Patil P.B."/>
        </authorList>
    </citation>
    <scope>NUCLEOTIDE SEQUENCE [LARGE SCALE GENOMIC DNA]</scope>
    <source>
        <strain evidence="1 2">DSM 25844</strain>
    </source>
</reference>
<gene>
    <name evidence="1" type="ORF">VQ03_29975</name>
</gene>
<proteinExistence type="predicted"/>
<keyword evidence="2" id="KW-1185">Reference proteome</keyword>
<dbReference type="PATRIC" id="fig|1187852.3.peg.4616"/>
<comment type="caution">
    <text evidence="1">The sequence shown here is derived from an EMBL/GenBank/DDBJ whole genome shotgun (WGS) entry which is preliminary data.</text>
</comment>
<accession>A0A0J6UQJ1</accession>
<dbReference type="Proteomes" id="UP000036449">
    <property type="component" value="Unassembled WGS sequence"/>
</dbReference>
<organism evidence="1 2">
    <name type="scientific">Methylobacterium tarhaniae</name>
    <dbReference type="NCBI Taxonomy" id="1187852"/>
    <lineage>
        <taxon>Bacteria</taxon>
        <taxon>Pseudomonadati</taxon>
        <taxon>Pseudomonadota</taxon>
        <taxon>Alphaproteobacteria</taxon>
        <taxon>Hyphomicrobiales</taxon>
        <taxon>Methylobacteriaceae</taxon>
        <taxon>Methylobacterium</taxon>
    </lineage>
</organism>
<sequence>MVAASQHLAGETILLGFAMQIAWFEAWTQPLIAAADAQAAGLARLARRDRLMRRGVPAHLAGLGLRLVPGTVPWPGADQPP</sequence>
<name>A0A0J6UQJ1_9HYPH</name>
<evidence type="ECO:0000313" key="2">
    <source>
        <dbReference type="Proteomes" id="UP000036449"/>
    </source>
</evidence>
<dbReference type="EMBL" id="LABZ01000353">
    <property type="protein sequence ID" value="KMO28326.1"/>
    <property type="molecule type" value="Genomic_DNA"/>
</dbReference>
<protein>
    <submittedName>
        <fullName evidence="1">Uncharacterized protein</fullName>
    </submittedName>
</protein>
<dbReference type="AlphaFoldDB" id="A0A0J6UQJ1"/>
<evidence type="ECO:0000313" key="1">
    <source>
        <dbReference type="EMBL" id="KMO28326.1"/>
    </source>
</evidence>